<proteinExistence type="predicted"/>
<organism evidence="1 2">
    <name type="scientific">Ambispora leptoticha</name>
    <dbReference type="NCBI Taxonomy" id="144679"/>
    <lineage>
        <taxon>Eukaryota</taxon>
        <taxon>Fungi</taxon>
        <taxon>Fungi incertae sedis</taxon>
        <taxon>Mucoromycota</taxon>
        <taxon>Glomeromycotina</taxon>
        <taxon>Glomeromycetes</taxon>
        <taxon>Archaeosporales</taxon>
        <taxon>Ambisporaceae</taxon>
        <taxon>Ambispora</taxon>
    </lineage>
</organism>
<dbReference type="EMBL" id="CAJVPS010001156">
    <property type="protein sequence ID" value="CAG8526613.1"/>
    <property type="molecule type" value="Genomic_DNA"/>
</dbReference>
<reference evidence="1" key="1">
    <citation type="submission" date="2021-06" db="EMBL/GenBank/DDBJ databases">
        <authorList>
            <person name="Kallberg Y."/>
            <person name="Tangrot J."/>
            <person name="Rosling A."/>
        </authorList>
    </citation>
    <scope>NUCLEOTIDE SEQUENCE</scope>
    <source>
        <strain evidence="1">FL130A</strain>
    </source>
</reference>
<accession>A0A9N9ABX4</accession>
<sequence>MEKASCPKKRYELATLGETVDSRCLPAGYSAGVIPLPNACDHCCKKLDDGEVLVCEHGYHFEYYQMMEYEKGPNVLTTEERENSEEASDENETVEEKYFYCNSPKYWILLDLTSLNEKSCFEGYVCKFSSQVITKPIVALLRLL</sequence>
<gene>
    <name evidence="1" type="ORF">ALEPTO_LOCUS4732</name>
</gene>
<keyword evidence="2" id="KW-1185">Reference proteome</keyword>
<dbReference type="Proteomes" id="UP000789508">
    <property type="component" value="Unassembled WGS sequence"/>
</dbReference>
<evidence type="ECO:0000313" key="1">
    <source>
        <dbReference type="EMBL" id="CAG8526613.1"/>
    </source>
</evidence>
<name>A0A9N9ABX4_9GLOM</name>
<dbReference type="OrthoDB" id="2387273at2759"/>
<evidence type="ECO:0000313" key="2">
    <source>
        <dbReference type="Proteomes" id="UP000789508"/>
    </source>
</evidence>
<comment type="caution">
    <text evidence="1">The sequence shown here is derived from an EMBL/GenBank/DDBJ whole genome shotgun (WGS) entry which is preliminary data.</text>
</comment>
<protein>
    <submittedName>
        <fullName evidence="1">11341_t:CDS:1</fullName>
    </submittedName>
</protein>
<dbReference type="AlphaFoldDB" id="A0A9N9ABX4"/>